<protein>
    <submittedName>
        <fullName evidence="10">Dual specificity protein kinase zakA (Zaphod K Kinase 1) (Zaphod kinase 1) (Zaphod kinase A)</fullName>
    </submittedName>
</protein>
<dbReference type="SUPFAM" id="SSF56112">
    <property type="entry name" value="Protein kinase-like (PK-like)"/>
    <property type="match status" value="1"/>
</dbReference>
<organism evidence="8">
    <name type="scientific">Cladocopium goreaui</name>
    <dbReference type="NCBI Taxonomy" id="2562237"/>
    <lineage>
        <taxon>Eukaryota</taxon>
        <taxon>Sar</taxon>
        <taxon>Alveolata</taxon>
        <taxon>Dinophyceae</taxon>
        <taxon>Suessiales</taxon>
        <taxon>Symbiodiniaceae</taxon>
        <taxon>Cladocopium</taxon>
    </lineage>
</organism>
<evidence type="ECO:0000256" key="5">
    <source>
        <dbReference type="ARBA" id="ARBA00023193"/>
    </source>
</evidence>
<evidence type="ECO:0000313" key="10">
    <source>
        <dbReference type="EMBL" id="CAL4770939.1"/>
    </source>
</evidence>
<sequence length="439" mass="48860">MQSGPLMLDDRLARSVQEATEALKGKKLWEERRTELEVMQTLEVRQISELGRGAFGRVLEVCSVCSSGVSGVSSALKITVDNPLELEAEVLKELSLRSLEGVPRYFGHGTGYIWMSVEKGMDLAKWLYKKRWGTFTSAASFSLASVLLEQMLPVLETLEKIAFHRDISAKNFLIDESSAGFKFKLLDFGLAVDARNWQSGGWKVEGVGGNPLYFPPGSWLAMAGALSHAPAAIQDQYACRLDHYAFGILLSEVVFITWMGSKESDAEKCDSPLRKTFEAYTEFHRFWQNCHSAMAKGKAIVTHLAADPKRCLESMQHALLRLLSSLNATDAPLLKVSAKLIAEDSIISWQERIWQRRVAEKEGHMEFMTFESFDKKEDLPGKGLDGNLTLQHSGDAQLAVSVSSVIFVLESSVNSGPRFLDTCLQEAAGERGHRKLEQF</sequence>
<dbReference type="PANTHER" id="PTHR11042">
    <property type="entry name" value="EUKARYOTIC TRANSLATION INITIATION FACTOR 2-ALPHA KINASE EIF2-ALPHA KINASE -RELATED"/>
    <property type="match status" value="1"/>
</dbReference>
<dbReference type="Pfam" id="PF00069">
    <property type="entry name" value="Pkinase"/>
    <property type="match status" value="1"/>
</dbReference>
<dbReference type="Proteomes" id="UP001152797">
    <property type="component" value="Unassembled WGS sequence"/>
</dbReference>
<dbReference type="SMART" id="SM00220">
    <property type="entry name" value="S_TKc"/>
    <property type="match status" value="1"/>
</dbReference>
<evidence type="ECO:0000256" key="2">
    <source>
        <dbReference type="ARBA" id="ARBA00022741"/>
    </source>
</evidence>
<keyword evidence="5" id="KW-0652">Protein synthesis inhibitor</keyword>
<evidence type="ECO:0000256" key="4">
    <source>
        <dbReference type="ARBA" id="ARBA00022840"/>
    </source>
</evidence>
<dbReference type="GO" id="GO:0017148">
    <property type="term" value="P:negative regulation of translation"/>
    <property type="evidence" value="ECO:0007669"/>
    <property type="project" value="UniProtKB-KW"/>
</dbReference>
<accession>A0A9P1C1B5</accession>
<dbReference type="InterPro" id="IPR050339">
    <property type="entry name" value="CC_SR_Kinase"/>
</dbReference>
<name>A0A9P1C1B5_9DINO</name>
<evidence type="ECO:0000256" key="1">
    <source>
        <dbReference type="ARBA" id="ARBA00022679"/>
    </source>
</evidence>
<evidence type="ECO:0000259" key="7">
    <source>
        <dbReference type="PROSITE" id="PS50011"/>
    </source>
</evidence>
<feature type="binding site" evidence="6">
    <location>
        <position position="77"/>
    </location>
    <ligand>
        <name>ATP</name>
        <dbReference type="ChEBI" id="CHEBI:30616"/>
    </ligand>
</feature>
<evidence type="ECO:0000313" key="8">
    <source>
        <dbReference type="EMBL" id="CAI3983627.1"/>
    </source>
</evidence>
<dbReference type="GO" id="GO:0005524">
    <property type="term" value="F:ATP binding"/>
    <property type="evidence" value="ECO:0007669"/>
    <property type="project" value="UniProtKB-UniRule"/>
</dbReference>
<dbReference type="EMBL" id="CAMXCT010000822">
    <property type="protein sequence ID" value="CAI3983627.1"/>
    <property type="molecule type" value="Genomic_DNA"/>
</dbReference>
<dbReference type="PROSITE" id="PS50011">
    <property type="entry name" value="PROTEIN_KINASE_DOM"/>
    <property type="match status" value="1"/>
</dbReference>
<dbReference type="InterPro" id="IPR000719">
    <property type="entry name" value="Prot_kinase_dom"/>
</dbReference>
<dbReference type="GO" id="GO:0005634">
    <property type="term" value="C:nucleus"/>
    <property type="evidence" value="ECO:0007669"/>
    <property type="project" value="TreeGrafter"/>
</dbReference>
<dbReference type="InterPro" id="IPR017441">
    <property type="entry name" value="Protein_kinase_ATP_BS"/>
</dbReference>
<keyword evidence="11" id="KW-1185">Reference proteome</keyword>
<dbReference type="GO" id="GO:0004672">
    <property type="term" value="F:protein kinase activity"/>
    <property type="evidence" value="ECO:0007669"/>
    <property type="project" value="InterPro"/>
</dbReference>
<dbReference type="EMBL" id="CAMXCT030000822">
    <property type="protein sequence ID" value="CAL4770939.1"/>
    <property type="molecule type" value="Genomic_DNA"/>
</dbReference>
<keyword evidence="2 6" id="KW-0547">Nucleotide-binding</keyword>
<evidence type="ECO:0000313" key="11">
    <source>
        <dbReference type="Proteomes" id="UP001152797"/>
    </source>
</evidence>
<dbReference type="Gene3D" id="1.10.510.10">
    <property type="entry name" value="Transferase(Phosphotransferase) domain 1"/>
    <property type="match status" value="1"/>
</dbReference>
<proteinExistence type="predicted"/>
<comment type="caution">
    <text evidence="8">The sequence shown here is derived from an EMBL/GenBank/DDBJ whole genome shotgun (WGS) entry which is preliminary data.</text>
</comment>
<keyword evidence="3 10" id="KW-0418">Kinase</keyword>
<keyword evidence="1" id="KW-0808">Transferase</keyword>
<gene>
    <name evidence="8" type="ORF">C1SCF055_LOCUS11224</name>
</gene>
<evidence type="ECO:0000256" key="3">
    <source>
        <dbReference type="ARBA" id="ARBA00022777"/>
    </source>
</evidence>
<dbReference type="PROSITE" id="PS00107">
    <property type="entry name" value="PROTEIN_KINASE_ATP"/>
    <property type="match status" value="1"/>
</dbReference>
<evidence type="ECO:0000313" key="9">
    <source>
        <dbReference type="EMBL" id="CAL1137002.1"/>
    </source>
</evidence>
<evidence type="ECO:0000256" key="6">
    <source>
        <dbReference type="PROSITE-ProRule" id="PRU10141"/>
    </source>
</evidence>
<dbReference type="InterPro" id="IPR011009">
    <property type="entry name" value="Kinase-like_dom_sf"/>
</dbReference>
<dbReference type="EMBL" id="CAMXCT020000822">
    <property type="protein sequence ID" value="CAL1137002.1"/>
    <property type="molecule type" value="Genomic_DNA"/>
</dbReference>
<dbReference type="AlphaFoldDB" id="A0A9P1C1B5"/>
<keyword evidence="4 6" id="KW-0067">ATP-binding</keyword>
<dbReference type="GO" id="GO:0005737">
    <property type="term" value="C:cytoplasm"/>
    <property type="evidence" value="ECO:0007669"/>
    <property type="project" value="TreeGrafter"/>
</dbReference>
<reference evidence="9" key="2">
    <citation type="submission" date="2024-04" db="EMBL/GenBank/DDBJ databases">
        <authorList>
            <person name="Chen Y."/>
            <person name="Shah S."/>
            <person name="Dougan E. K."/>
            <person name="Thang M."/>
            <person name="Chan C."/>
        </authorList>
    </citation>
    <scope>NUCLEOTIDE SEQUENCE [LARGE SCALE GENOMIC DNA]</scope>
</reference>
<reference evidence="8" key="1">
    <citation type="submission" date="2022-10" db="EMBL/GenBank/DDBJ databases">
        <authorList>
            <person name="Chen Y."/>
            <person name="Dougan E. K."/>
            <person name="Chan C."/>
            <person name="Rhodes N."/>
            <person name="Thang M."/>
        </authorList>
    </citation>
    <scope>NUCLEOTIDE SEQUENCE</scope>
</reference>
<feature type="domain" description="Protein kinase" evidence="7">
    <location>
        <begin position="44"/>
        <end position="347"/>
    </location>
</feature>